<sequence length="115" mass="13527">MVSACVEDCPRDAQVERSRNKTWVMLFTFLTDERLMWMARKIRKEILGYDRRSSVAEARRAAAHTCDSLITHYRIHGRSGMDANNLKKQPDEASRYKTLVFATNLYFLFITLEYQ</sequence>
<evidence type="ECO:0000313" key="2">
    <source>
        <dbReference type="Proteomes" id="UP000299102"/>
    </source>
</evidence>
<organism evidence="1 2">
    <name type="scientific">Eumeta variegata</name>
    <name type="common">Bagworm moth</name>
    <name type="synonym">Eumeta japonica</name>
    <dbReference type="NCBI Taxonomy" id="151549"/>
    <lineage>
        <taxon>Eukaryota</taxon>
        <taxon>Metazoa</taxon>
        <taxon>Ecdysozoa</taxon>
        <taxon>Arthropoda</taxon>
        <taxon>Hexapoda</taxon>
        <taxon>Insecta</taxon>
        <taxon>Pterygota</taxon>
        <taxon>Neoptera</taxon>
        <taxon>Endopterygota</taxon>
        <taxon>Lepidoptera</taxon>
        <taxon>Glossata</taxon>
        <taxon>Ditrysia</taxon>
        <taxon>Tineoidea</taxon>
        <taxon>Psychidae</taxon>
        <taxon>Oiketicinae</taxon>
        <taxon>Eumeta</taxon>
    </lineage>
</organism>
<protein>
    <submittedName>
        <fullName evidence="1">Uncharacterized protein</fullName>
    </submittedName>
</protein>
<dbReference type="AlphaFoldDB" id="A0A4C1SRV8"/>
<proteinExistence type="predicted"/>
<accession>A0A4C1SRV8</accession>
<dbReference type="EMBL" id="BGZK01000015">
    <property type="protein sequence ID" value="GBP04684.1"/>
    <property type="molecule type" value="Genomic_DNA"/>
</dbReference>
<keyword evidence="2" id="KW-1185">Reference proteome</keyword>
<dbReference type="Proteomes" id="UP000299102">
    <property type="component" value="Unassembled WGS sequence"/>
</dbReference>
<gene>
    <name evidence="1" type="ORF">EVAR_3650_1</name>
</gene>
<name>A0A4C1SRV8_EUMVA</name>
<evidence type="ECO:0000313" key="1">
    <source>
        <dbReference type="EMBL" id="GBP04684.1"/>
    </source>
</evidence>
<comment type="caution">
    <text evidence="1">The sequence shown here is derived from an EMBL/GenBank/DDBJ whole genome shotgun (WGS) entry which is preliminary data.</text>
</comment>
<reference evidence="1 2" key="1">
    <citation type="journal article" date="2019" name="Commun. Biol.">
        <title>The bagworm genome reveals a unique fibroin gene that provides high tensile strength.</title>
        <authorList>
            <person name="Kono N."/>
            <person name="Nakamura H."/>
            <person name="Ohtoshi R."/>
            <person name="Tomita M."/>
            <person name="Numata K."/>
            <person name="Arakawa K."/>
        </authorList>
    </citation>
    <scope>NUCLEOTIDE SEQUENCE [LARGE SCALE GENOMIC DNA]</scope>
</reference>